<dbReference type="Gene3D" id="1.10.3730.20">
    <property type="match status" value="1"/>
</dbReference>
<keyword evidence="1" id="KW-0812">Transmembrane</keyword>
<dbReference type="Proteomes" id="UP001473063">
    <property type="component" value="Unassembled WGS sequence"/>
</dbReference>
<dbReference type="EMBL" id="JBBMEJ010000011">
    <property type="protein sequence ID" value="MEQ2371326.1"/>
    <property type="molecule type" value="Genomic_DNA"/>
</dbReference>
<organism evidence="2 3">
    <name type="scientific">Blautia aquisgranensis</name>
    <dbReference type="NCBI Taxonomy" id="3133153"/>
    <lineage>
        <taxon>Bacteria</taxon>
        <taxon>Bacillati</taxon>
        <taxon>Bacillota</taxon>
        <taxon>Clostridia</taxon>
        <taxon>Lachnospirales</taxon>
        <taxon>Lachnospiraceae</taxon>
        <taxon>Blautia</taxon>
    </lineage>
</organism>
<evidence type="ECO:0000313" key="2">
    <source>
        <dbReference type="EMBL" id="MEQ2371326.1"/>
    </source>
</evidence>
<evidence type="ECO:0000313" key="3">
    <source>
        <dbReference type="Proteomes" id="UP001473063"/>
    </source>
</evidence>
<feature type="transmembrane region" description="Helical" evidence="1">
    <location>
        <begin position="42"/>
        <end position="61"/>
    </location>
</feature>
<sequence length="128" mass="14457">MSNHGNIKKGLFLLLHISLLCSSLSGVCSKMASRYTDNIFSLQFIFWFGLVFVIMFGYAIIWQQILKRMPLTVAYANKPVTLIWGIIWGKLIFDERITWNMLLGACIIFAGIYLVTGSDGEENGGERV</sequence>
<keyword evidence="3" id="KW-1185">Reference proteome</keyword>
<keyword evidence="1" id="KW-1133">Transmembrane helix</keyword>
<gene>
    <name evidence="2" type="ORF">WMO28_10295</name>
</gene>
<accession>A0ABV1BFM1</accession>
<comment type="caution">
    <text evidence="2">The sequence shown here is derived from an EMBL/GenBank/DDBJ whole genome shotgun (WGS) entry which is preliminary data.</text>
</comment>
<proteinExistence type="predicted"/>
<reference evidence="2 3" key="1">
    <citation type="submission" date="2024-03" db="EMBL/GenBank/DDBJ databases">
        <title>Human intestinal bacterial collection.</title>
        <authorList>
            <person name="Pauvert C."/>
            <person name="Hitch T.C.A."/>
            <person name="Clavel T."/>
        </authorList>
    </citation>
    <scope>NUCLEOTIDE SEQUENCE [LARGE SCALE GENOMIC DNA]</scope>
    <source>
        <strain evidence="2 3">CLA-JM-H16</strain>
    </source>
</reference>
<feature type="transmembrane region" description="Helical" evidence="1">
    <location>
        <begin position="97"/>
        <end position="115"/>
    </location>
</feature>
<dbReference type="RefSeq" id="WP_178643451.1">
    <property type="nucleotide sequence ID" value="NZ_JBBMEJ010000011.1"/>
</dbReference>
<keyword evidence="1" id="KW-0472">Membrane</keyword>
<feature type="transmembrane region" description="Helical" evidence="1">
    <location>
        <begin position="73"/>
        <end position="91"/>
    </location>
</feature>
<name>A0ABV1BFM1_9FIRM</name>
<dbReference type="InterPro" id="IPR037185">
    <property type="entry name" value="EmrE-like"/>
</dbReference>
<evidence type="ECO:0000256" key="1">
    <source>
        <dbReference type="SAM" id="Phobius"/>
    </source>
</evidence>
<protein>
    <submittedName>
        <fullName evidence="2">DMT family transporter</fullName>
    </submittedName>
</protein>
<dbReference type="SUPFAM" id="SSF103481">
    <property type="entry name" value="Multidrug resistance efflux transporter EmrE"/>
    <property type="match status" value="1"/>
</dbReference>